<dbReference type="RefSeq" id="WP_189378720.1">
    <property type="nucleotide sequence ID" value="NZ_BNAH01000011.1"/>
</dbReference>
<organism evidence="2 3">
    <name type="scientific">Thalassotalea profundi</name>
    <dbReference type="NCBI Taxonomy" id="2036687"/>
    <lineage>
        <taxon>Bacteria</taxon>
        <taxon>Pseudomonadati</taxon>
        <taxon>Pseudomonadota</taxon>
        <taxon>Gammaproteobacteria</taxon>
        <taxon>Alteromonadales</taxon>
        <taxon>Colwelliaceae</taxon>
        <taxon>Thalassotalea</taxon>
    </lineage>
</organism>
<evidence type="ECO:0000313" key="3">
    <source>
        <dbReference type="Proteomes" id="UP000626370"/>
    </source>
</evidence>
<gene>
    <name evidence="2" type="ORF">GCM10011501_26340</name>
</gene>
<feature type="signal peptide" evidence="1">
    <location>
        <begin position="1"/>
        <end position="20"/>
    </location>
</feature>
<comment type="caution">
    <text evidence="2">The sequence shown here is derived from an EMBL/GenBank/DDBJ whole genome shotgun (WGS) entry which is preliminary data.</text>
</comment>
<dbReference type="PANTHER" id="PTHR38834:SF3">
    <property type="entry name" value="SOLUTE-BINDING PROTEIN FAMILY 3_N-TERMINAL DOMAIN-CONTAINING PROTEIN"/>
    <property type="match status" value="1"/>
</dbReference>
<evidence type="ECO:0000313" key="2">
    <source>
        <dbReference type="EMBL" id="GHE95560.1"/>
    </source>
</evidence>
<dbReference type="EMBL" id="BNAH01000011">
    <property type="protein sequence ID" value="GHE95560.1"/>
    <property type="molecule type" value="Genomic_DNA"/>
</dbReference>
<dbReference type="Gene3D" id="3.40.190.10">
    <property type="entry name" value="Periplasmic binding protein-like II"/>
    <property type="match status" value="2"/>
</dbReference>
<accession>A0ABQ3IYQ2</accession>
<name>A0ABQ3IYQ2_9GAMM</name>
<keyword evidence="3" id="KW-1185">Reference proteome</keyword>
<sequence length="249" mass="28546">MRYYSIIGLFFLFTHILCNAETQSTSDVIKIKVVTEESYPLQYSENGKIIGPATTLVEQVLNAANISYEIEIMPWARAYRVALNEPNVLIYSLAKTPKRTNEFKWVGEIMALEYYLYGSVDSHVNQQTTLEELKEYRIGTIRDSAVFQYLNRNNFKNLSVTVKGMQNIMLLNAKRIDLFPANKSTFKESCLEHALNCKNIVPVYKLDMPAINLFMAFSQLTDDALVEKARDGYNQVISERKKLIDLGIN</sequence>
<dbReference type="SUPFAM" id="SSF53850">
    <property type="entry name" value="Periplasmic binding protein-like II"/>
    <property type="match status" value="1"/>
</dbReference>
<evidence type="ECO:0000256" key="1">
    <source>
        <dbReference type="SAM" id="SignalP"/>
    </source>
</evidence>
<feature type="chain" id="PRO_5046613262" description="Solute-binding protein family 3/N-terminal domain-containing protein" evidence="1">
    <location>
        <begin position="21"/>
        <end position="249"/>
    </location>
</feature>
<proteinExistence type="predicted"/>
<evidence type="ECO:0008006" key="4">
    <source>
        <dbReference type="Google" id="ProtNLM"/>
    </source>
</evidence>
<dbReference type="PANTHER" id="PTHR38834">
    <property type="entry name" value="PERIPLASMIC SUBSTRATE BINDING PROTEIN FAMILY 3"/>
    <property type="match status" value="1"/>
</dbReference>
<keyword evidence="1" id="KW-0732">Signal</keyword>
<reference evidence="3" key="1">
    <citation type="journal article" date="2019" name="Int. J. Syst. Evol. Microbiol.">
        <title>The Global Catalogue of Microorganisms (GCM) 10K type strain sequencing project: providing services to taxonomists for standard genome sequencing and annotation.</title>
        <authorList>
            <consortium name="The Broad Institute Genomics Platform"/>
            <consortium name="The Broad Institute Genome Sequencing Center for Infectious Disease"/>
            <person name="Wu L."/>
            <person name="Ma J."/>
        </authorList>
    </citation>
    <scope>NUCLEOTIDE SEQUENCE [LARGE SCALE GENOMIC DNA]</scope>
    <source>
        <strain evidence="3">CGMCC 1.15922</strain>
    </source>
</reference>
<dbReference type="Proteomes" id="UP000626370">
    <property type="component" value="Unassembled WGS sequence"/>
</dbReference>
<protein>
    <recommendedName>
        <fullName evidence="4">Solute-binding protein family 3/N-terminal domain-containing protein</fullName>
    </recommendedName>
</protein>